<evidence type="ECO:0000313" key="7">
    <source>
        <dbReference type="EMBL" id="KGP72395.1"/>
    </source>
</evidence>
<proteinExistence type="predicted"/>
<dbReference type="PANTHER" id="PTHR36117">
    <property type="entry name" value="4-HYDROXYPHENYLACETATE 3-MONOOXYGENASE-RELATED"/>
    <property type="match status" value="1"/>
</dbReference>
<evidence type="ECO:0000256" key="4">
    <source>
        <dbReference type="PIRSR" id="PIRSR000331-2"/>
    </source>
</evidence>
<feature type="domain" description="HpaB/PvcC/4-BUDH N-terminal" evidence="6">
    <location>
        <begin position="5"/>
        <end position="269"/>
    </location>
</feature>
<dbReference type="RefSeq" id="WP_036820165.1">
    <property type="nucleotide sequence ID" value="NZ_AVBF01000031.1"/>
</dbReference>
<keyword evidence="3" id="KW-0560">Oxidoreductase</keyword>
<organism evidence="7 8">
    <name type="scientific">Pontibacillus yanchengensis Y32</name>
    <dbReference type="NCBI Taxonomy" id="1385514"/>
    <lineage>
        <taxon>Bacteria</taxon>
        <taxon>Bacillati</taxon>
        <taxon>Bacillota</taxon>
        <taxon>Bacilli</taxon>
        <taxon>Bacillales</taxon>
        <taxon>Bacillaceae</taxon>
        <taxon>Pontibacillus</taxon>
    </lineage>
</organism>
<keyword evidence="8" id="KW-1185">Reference proteome</keyword>
<reference evidence="7 8" key="1">
    <citation type="journal article" date="2015" name="Stand. Genomic Sci.">
        <title>High quality draft genome sequence of the moderately halophilic bacterium Pontibacillus yanchengensis Y32(T) and comparison among Pontibacillus genomes.</title>
        <authorList>
            <person name="Huang J."/>
            <person name="Qiao Z.X."/>
            <person name="Tang J.W."/>
            <person name="Wang G."/>
        </authorList>
    </citation>
    <scope>NUCLEOTIDE SEQUENCE [LARGE SCALE GENOMIC DNA]</scope>
    <source>
        <strain evidence="7 8">Y32</strain>
    </source>
</reference>
<dbReference type="Gene3D" id="1.10.3140.10">
    <property type="entry name" value="4-hydroxybutyryl-coa dehydratase, domain 1"/>
    <property type="match status" value="1"/>
</dbReference>
<dbReference type="InterPro" id="IPR009100">
    <property type="entry name" value="AcylCoA_DH/oxidase_NM_dom_sf"/>
</dbReference>
<dbReference type="Proteomes" id="UP000030147">
    <property type="component" value="Unassembled WGS sequence"/>
</dbReference>
<dbReference type="STRING" id="1385514.N782_12110"/>
<evidence type="ECO:0000256" key="2">
    <source>
        <dbReference type="ARBA" id="ARBA00022827"/>
    </source>
</evidence>
<dbReference type="OrthoDB" id="9785230at2"/>
<feature type="binding site" evidence="4">
    <location>
        <begin position="450"/>
        <end position="453"/>
    </location>
    <ligand>
        <name>FAD</name>
        <dbReference type="ChEBI" id="CHEBI:57692"/>
    </ligand>
</feature>
<dbReference type="Pfam" id="PF03241">
    <property type="entry name" value="HpaB"/>
    <property type="match status" value="1"/>
</dbReference>
<dbReference type="Pfam" id="PF11794">
    <property type="entry name" value="HpaB_N"/>
    <property type="match status" value="1"/>
</dbReference>
<dbReference type="Gene3D" id="1.20.140.10">
    <property type="entry name" value="Butyryl-CoA Dehydrogenase, subunit A, domain 3"/>
    <property type="match status" value="1"/>
</dbReference>
<keyword evidence="2 4" id="KW-0274">FAD</keyword>
<dbReference type="PIRSF" id="PIRSF000331">
    <property type="entry name" value="HpaA_HpaB"/>
    <property type="match status" value="1"/>
</dbReference>
<dbReference type="SUPFAM" id="SSF47203">
    <property type="entry name" value="Acyl-CoA dehydrogenase C-terminal domain-like"/>
    <property type="match status" value="1"/>
</dbReference>
<keyword evidence="1" id="KW-0285">Flavoprotein</keyword>
<evidence type="ECO:0000259" key="5">
    <source>
        <dbReference type="Pfam" id="PF03241"/>
    </source>
</evidence>
<feature type="binding site" evidence="4">
    <location>
        <position position="191"/>
    </location>
    <ligand>
        <name>FAD</name>
        <dbReference type="ChEBI" id="CHEBI:57692"/>
    </ligand>
</feature>
<dbReference type="SUPFAM" id="SSF56645">
    <property type="entry name" value="Acyl-CoA dehydrogenase NM domain-like"/>
    <property type="match status" value="1"/>
</dbReference>
<sequence length="477" mass="54148">MPAITGEEYIRRIDALESEVWIDGERIQGNISQHSAFQGVIQSQAELYDIQHSQAEEMMTFSSDTTGHQIGTSYLIPKTKQDLQARRKMIQRWARHTGGLMGRSPDYMNTVLASYAASANILEGEENCFPERLRSFYEYAREHDLSFTHTFLKPQSNRSTLSVLDEDVTNAKIVKSTDEGIIIKGAKLLATQGGITDEIIVLSAPGGIEEAEAYAFSIPSNTPGLKFVARESFVTGKSRFNAPLSSRFEEMDTIVLFDDVLVPWERVFIYKNIKAMDDLYKKGKFTPFTLHQIVSRQVIKIELLLGIAQIIVETINISEYQHVQSKVTEIIKGLETMQALLIYSEEQGLIEESTGVYIPARQPLYIAINQFQELYPRFTEILQQLGASGMMTIPTESDFESSIGADLKNYLQATDKNGKERVRLFRLAWDISMSAFGARQTLYERFFFGDPVRLSQTIYHTYDKQPACTFAEKFMKE</sequence>
<dbReference type="NCBIfam" id="TIGR02309">
    <property type="entry name" value="HpaB-1"/>
    <property type="match status" value="1"/>
</dbReference>
<dbReference type="EMBL" id="AVBF01000031">
    <property type="protein sequence ID" value="KGP72395.1"/>
    <property type="molecule type" value="Genomic_DNA"/>
</dbReference>
<comment type="caution">
    <text evidence="7">The sequence shown here is derived from an EMBL/GenBank/DDBJ whole genome shotgun (WGS) entry which is preliminary data.</text>
</comment>
<dbReference type="eggNOG" id="COG2368">
    <property type="taxonomic scope" value="Bacteria"/>
</dbReference>
<dbReference type="GO" id="GO:0010124">
    <property type="term" value="P:phenylacetate catabolic process"/>
    <property type="evidence" value="ECO:0007669"/>
    <property type="project" value="InterPro"/>
</dbReference>
<dbReference type="AlphaFoldDB" id="A0A0A2TT25"/>
<protein>
    <submittedName>
        <fullName evidence="7">4-hydroxyphenylacetate 3-monooxygenase</fullName>
    </submittedName>
</protein>
<feature type="binding site" evidence="4">
    <location>
        <begin position="155"/>
        <end position="158"/>
    </location>
    <ligand>
        <name>FAD</name>
        <dbReference type="ChEBI" id="CHEBI:57692"/>
    </ligand>
</feature>
<keyword evidence="7" id="KW-0503">Monooxygenase</keyword>
<dbReference type="InterPro" id="IPR004925">
    <property type="entry name" value="HpaB/PvcC/4-BUDH"/>
</dbReference>
<dbReference type="GO" id="GO:0016627">
    <property type="term" value="F:oxidoreductase activity, acting on the CH-CH group of donors"/>
    <property type="evidence" value="ECO:0007669"/>
    <property type="project" value="InterPro"/>
</dbReference>
<dbReference type="PANTHER" id="PTHR36117:SF3">
    <property type="entry name" value="4-HYDROXYPHENYLACETATE 3-MONOOXYGENASE-RELATED"/>
    <property type="match status" value="1"/>
</dbReference>
<name>A0A0A2TT25_9BACI</name>
<accession>A0A0A2TT25</accession>
<gene>
    <name evidence="7" type="ORF">N782_12110</name>
</gene>
<dbReference type="Gene3D" id="2.40.110.10">
    <property type="entry name" value="Butyryl-CoA Dehydrogenase, subunit A, domain 2"/>
    <property type="match status" value="1"/>
</dbReference>
<dbReference type="InterPro" id="IPR046373">
    <property type="entry name" value="Acyl-CoA_Oxase/DH_mid-dom_sf"/>
</dbReference>
<dbReference type="InterPro" id="IPR024719">
    <property type="entry name" value="HpaB/PvcC/4-BUDH_C"/>
</dbReference>
<evidence type="ECO:0000256" key="1">
    <source>
        <dbReference type="ARBA" id="ARBA00022630"/>
    </source>
</evidence>
<dbReference type="InterPro" id="IPR036250">
    <property type="entry name" value="AcylCo_DH-like_C"/>
</dbReference>
<dbReference type="InterPro" id="IPR024674">
    <property type="entry name" value="HpaB/PvcC/4-BUDH_N"/>
</dbReference>
<evidence type="ECO:0000256" key="3">
    <source>
        <dbReference type="ARBA" id="ARBA00023002"/>
    </source>
</evidence>
<dbReference type="GO" id="GO:0016712">
    <property type="term" value="F:oxidoreductase activity, acting on paired donors, with incorporation or reduction of molecular oxygen, reduced flavin or flavoprotein as one donor, and incorporation of one atom of oxygen"/>
    <property type="evidence" value="ECO:0007669"/>
    <property type="project" value="InterPro"/>
</dbReference>
<dbReference type="GO" id="GO:0050660">
    <property type="term" value="F:flavin adenine dinucleotide binding"/>
    <property type="evidence" value="ECO:0007669"/>
    <property type="project" value="InterPro"/>
</dbReference>
<evidence type="ECO:0000313" key="8">
    <source>
        <dbReference type="Proteomes" id="UP000030147"/>
    </source>
</evidence>
<feature type="domain" description="HpaB/PvcC/4-BUDH C-terminal" evidence="5">
    <location>
        <begin position="278"/>
        <end position="475"/>
    </location>
</feature>
<evidence type="ECO:0000259" key="6">
    <source>
        <dbReference type="Pfam" id="PF11794"/>
    </source>
</evidence>
<dbReference type="InterPro" id="IPR012687">
    <property type="entry name" value="HpaB_Deino-type"/>
</dbReference>